<accession>A0A6V7UBQ5</accession>
<organism evidence="2 3">
    <name type="scientific">Meloidogyne enterolobii</name>
    <name type="common">Root-knot nematode worm</name>
    <name type="synonym">Meloidogyne mayaguensis</name>
    <dbReference type="NCBI Taxonomy" id="390850"/>
    <lineage>
        <taxon>Eukaryota</taxon>
        <taxon>Metazoa</taxon>
        <taxon>Ecdysozoa</taxon>
        <taxon>Nematoda</taxon>
        <taxon>Chromadorea</taxon>
        <taxon>Rhabditida</taxon>
        <taxon>Tylenchina</taxon>
        <taxon>Tylenchomorpha</taxon>
        <taxon>Tylenchoidea</taxon>
        <taxon>Meloidogynidae</taxon>
        <taxon>Meloidogyninae</taxon>
        <taxon>Meloidogyne</taxon>
    </lineage>
</organism>
<proteinExistence type="predicted"/>
<feature type="region of interest" description="Disordered" evidence="1">
    <location>
        <begin position="210"/>
        <end position="233"/>
    </location>
</feature>
<name>A0A6V7UBQ5_MELEN</name>
<feature type="compositionally biased region" description="Polar residues" evidence="1">
    <location>
        <begin position="294"/>
        <end position="308"/>
    </location>
</feature>
<evidence type="ECO:0000313" key="2">
    <source>
        <dbReference type="EMBL" id="CAD2151939.1"/>
    </source>
</evidence>
<gene>
    <name evidence="2" type="ORF">MENT_LOCUS10583</name>
</gene>
<dbReference type="EMBL" id="CAJEWN010000049">
    <property type="protein sequence ID" value="CAD2151939.1"/>
    <property type="molecule type" value="Genomic_DNA"/>
</dbReference>
<protein>
    <submittedName>
        <fullName evidence="2">Uncharacterized protein</fullName>
    </submittedName>
</protein>
<dbReference type="Proteomes" id="UP000580250">
    <property type="component" value="Unassembled WGS sequence"/>
</dbReference>
<comment type="caution">
    <text evidence="2">The sequence shown here is derived from an EMBL/GenBank/DDBJ whole genome shotgun (WGS) entry which is preliminary data.</text>
</comment>
<sequence>MNKSNSHFISKQKIGLNKEKCDLLNDCDNVDNKQTFADYNASNNLLRRTSSLENNNDRQQQQRRKRSNEPSTRTTASSSNKEKQRKSVNQSGKQDIEECLKQLTRENEIQKSKLEEQIRLNSVIVANPSLASSLNFSNENNFGCILPTISTNSSLNNNEIQNFIATTSIATEIPLIFSSSTPETSSNNSSTLQKSERSAFSVIRAGSLVGNDKQKEASPSPSTASIPPQLPPIPIELQSPLNPYISTLSTSPFFFPFHSNSQQLEFIRLASQLVPFSLFSQTQQHQQIYEQQQHNNNSTVSSSSDQQQKPHFYEQANGMTKIQGHSLDTQSPSQINQFSQPLTLDTSEPTTQEHLENYTHELRHEEAQEIPLDFSVIKHGIKKHLTKNKTKSVICTSSTNEGEETSTCYKHKACEQPLPLTTTIPESIPPPTELPHPSLVFPERKTGLLYPLLQ</sequence>
<evidence type="ECO:0000313" key="3">
    <source>
        <dbReference type="Proteomes" id="UP000580250"/>
    </source>
</evidence>
<feature type="compositionally biased region" description="Polar residues" evidence="1">
    <location>
        <begin position="69"/>
        <end position="79"/>
    </location>
</feature>
<feature type="compositionally biased region" description="Low complexity" evidence="1">
    <location>
        <begin position="217"/>
        <end position="227"/>
    </location>
</feature>
<reference evidence="2 3" key="1">
    <citation type="submission" date="2020-08" db="EMBL/GenBank/DDBJ databases">
        <authorList>
            <person name="Koutsovoulos G."/>
            <person name="Danchin GJ E."/>
        </authorList>
    </citation>
    <scope>NUCLEOTIDE SEQUENCE [LARGE SCALE GENOMIC DNA]</scope>
</reference>
<evidence type="ECO:0000256" key="1">
    <source>
        <dbReference type="SAM" id="MobiDB-lite"/>
    </source>
</evidence>
<feature type="region of interest" description="Disordered" evidence="1">
    <location>
        <begin position="287"/>
        <end position="308"/>
    </location>
</feature>
<dbReference type="AlphaFoldDB" id="A0A6V7UBQ5"/>
<feature type="region of interest" description="Disordered" evidence="1">
    <location>
        <begin position="46"/>
        <end position="94"/>
    </location>
</feature>